<dbReference type="AlphaFoldDB" id="A0A8X6K884"/>
<dbReference type="InterPro" id="IPR005727">
    <property type="entry name" value="Ribosomal_uL22_bac/chlpt-type"/>
</dbReference>
<dbReference type="NCBIfam" id="TIGR01044">
    <property type="entry name" value="rplV_bact"/>
    <property type="match status" value="1"/>
</dbReference>
<evidence type="ECO:0000256" key="6">
    <source>
        <dbReference type="ARBA" id="ARBA00035285"/>
    </source>
</evidence>
<dbReference type="Gene3D" id="3.90.470.10">
    <property type="entry name" value="Ribosomal protein L22/L17"/>
    <property type="match status" value="1"/>
</dbReference>
<dbReference type="PANTHER" id="PTHR13501">
    <property type="entry name" value="CHLOROPLAST 50S RIBOSOMAL PROTEIN L22-RELATED"/>
    <property type="match status" value="1"/>
</dbReference>
<evidence type="ECO:0000256" key="1">
    <source>
        <dbReference type="ARBA" id="ARBA00009451"/>
    </source>
</evidence>
<keyword evidence="11" id="KW-1185">Reference proteome</keyword>
<evidence type="ECO:0000256" key="3">
    <source>
        <dbReference type="ARBA" id="ARBA00022884"/>
    </source>
</evidence>
<dbReference type="Proteomes" id="UP000887116">
    <property type="component" value="Unassembled WGS sequence"/>
</dbReference>
<keyword evidence="5 9" id="KW-0687">Ribonucleoprotein</keyword>
<evidence type="ECO:0000313" key="10">
    <source>
        <dbReference type="EMBL" id="GFQ65629.1"/>
    </source>
</evidence>
<dbReference type="InterPro" id="IPR001063">
    <property type="entry name" value="Ribosomal_uL22"/>
</dbReference>
<dbReference type="GO" id="GO:0022625">
    <property type="term" value="C:cytosolic large ribosomal subunit"/>
    <property type="evidence" value="ECO:0007669"/>
    <property type="project" value="TreeGrafter"/>
</dbReference>
<evidence type="ECO:0000313" key="11">
    <source>
        <dbReference type="Proteomes" id="UP000887116"/>
    </source>
</evidence>
<comment type="caution">
    <text evidence="10">The sequence shown here is derived from an EMBL/GenBank/DDBJ whole genome shotgun (WGS) entry which is preliminary data.</text>
</comment>
<comment type="similarity">
    <text evidence="1 9">Belongs to the universal ribosomal protein uL22 family.</text>
</comment>
<name>A0A8X6K884_TRICU</name>
<evidence type="ECO:0000256" key="8">
    <source>
        <dbReference type="ARBA" id="ARBA00035506"/>
    </source>
</evidence>
<dbReference type="OrthoDB" id="8300028at2759"/>
<proteinExistence type="inferred from homology"/>
<dbReference type="GO" id="GO:0006412">
    <property type="term" value="P:translation"/>
    <property type="evidence" value="ECO:0007669"/>
    <property type="project" value="InterPro"/>
</dbReference>
<dbReference type="CDD" id="cd00336">
    <property type="entry name" value="Ribosomal_L22"/>
    <property type="match status" value="1"/>
</dbReference>
<dbReference type="InterPro" id="IPR047867">
    <property type="entry name" value="Ribosomal_uL22_bac/org-type"/>
</dbReference>
<organism evidence="10 11">
    <name type="scientific">Trichonephila clavata</name>
    <name type="common">Joro spider</name>
    <name type="synonym">Nephila clavata</name>
    <dbReference type="NCBI Taxonomy" id="2740835"/>
    <lineage>
        <taxon>Eukaryota</taxon>
        <taxon>Metazoa</taxon>
        <taxon>Ecdysozoa</taxon>
        <taxon>Arthropoda</taxon>
        <taxon>Chelicerata</taxon>
        <taxon>Arachnida</taxon>
        <taxon>Araneae</taxon>
        <taxon>Araneomorphae</taxon>
        <taxon>Entelegynae</taxon>
        <taxon>Araneoidea</taxon>
        <taxon>Nephilidae</taxon>
        <taxon>Trichonephila</taxon>
    </lineage>
</organism>
<protein>
    <recommendedName>
        <fullName evidence="6">Large ribosomal subunit protein uL22c</fullName>
    </recommendedName>
    <alternativeName>
        <fullName evidence="8">39S ribosomal protein L22, mitochondrial</fullName>
    </alternativeName>
    <alternativeName>
        <fullName evidence="7">Large ribosomal subunit protein uL22m</fullName>
    </alternativeName>
</protein>
<evidence type="ECO:0000256" key="5">
    <source>
        <dbReference type="ARBA" id="ARBA00023274"/>
    </source>
</evidence>
<evidence type="ECO:0000256" key="2">
    <source>
        <dbReference type="ARBA" id="ARBA00022730"/>
    </source>
</evidence>
<evidence type="ECO:0000256" key="7">
    <source>
        <dbReference type="ARBA" id="ARBA00035286"/>
    </source>
</evidence>
<dbReference type="HAMAP" id="MF_01331_B">
    <property type="entry name" value="Ribosomal_uL22_B"/>
    <property type="match status" value="1"/>
</dbReference>
<dbReference type="EMBL" id="BMAO01020200">
    <property type="protein sequence ID" value="GFQ65629.1"/>
    <property type="molecule type" value="Genomic_DNA"/>
</dbReference>
<gene>
    <name evidence="10" type="primary">rplV</name>
    <name evidence="10" type="ORF">TNCT_85891</name>
</gene>
<evidence type="ECO:0000256" key="9">
    <source>
        <dbReference type="RuleBase" id="RU004005"/>
    </source>
</evidence>
<keyword evidence="3" id="KW-0694">RNA-binding</keyword>
<dbReference type="GO" id="GO:0003735">
    <property type="term" value="F:structural constituent of ribosome"/>
    <property type="evidence" value="ECO:0007669"/>
    <property type="project" value="InterPro"/>
</dbReference>
<accession>A0A8X6K884</accession>
<sequence length="117" mass="13062">MKNRDVIVKAGSRVLKSTPRKLNLVAGLVRNKKVSFATVQLRFCEKKAAGLIRKVLNSAIANAQNYGLDIDNLYIKEILIGKSLTLRRVCPKAMGRANRVSKRYSNITVKLGKLYDS</sequence>
<dbReference type="PANTHER" id="PTHR13501:SF8">
    <property type="entry name" value="LARGE RIBOSOMAL SUBUNIT PROTEIN UL22M"/>
    <property type="match status" value="1"/>
</dbReference>
<dbReference type="Pfam" id="PF00237">
    <property type="entry name" value="Ribosomal_L22"/>
    <property type="match status" value="1"/>
</dbReference>
<dbReference type="InterPro" id="IPR036394">
    <property type="entry name" value="Ribosomal_uL22_sf"/>
</dbReference>
<dbReference type="SUPFAM" id="SSF54843">
    <property type="entry name" value="Ribosomal protein L22"/>
    <property type="match status" value="1"/>
</dbReference>
<reference evidence="10" key="1">
    <citation type="submission" date="2020-07" db="EMBL/GenBank/DDBJ databases">
        <title>Multicomponent nature underlies the extraordinary mechanical properties of spider dragline silk.</title>
        <authorList>
            <person name="Kono N."/>
            <person name="Nakamura H."/>
            <person name="Mori M."/>
            <person name="Yoshida Y."/>
            <person name="Ohtoshi R."/>
            <person name="Malay A.D."/>
            <person name="Moran D.A.P."/>
            <person name="Tomita M."/>
            <person name="Numata K."/>
            <person name="Arakawa K."/>
        </authorList>
    </citation>
    <scope>NUCLEOTIDE SEQUENCE</scope>
</reference>
<keyword evidence="2" id="KW-0699">rRNA-binding</keyword>
<evidence type="ECO:0000256" key="4">
    <source>
        <dbReference type="ARBA" id="ARBA00022980"/>
    </source>
</evidence>
<dbReference type="GO" id="GO:0019843">
    <property type="term" value="F:rRNA binding"/>
    <property type="evidence" value="ECO:0007669"/>
    <property type="project" value="UniProtKB-KW"/>
</dbReference>
<keyword evidence="4 9" id="KW-0689">Ribosomal protein</keyword>